<evidence type="ECO:0000259" key="7">
    <source>
        <dbReference type="PROSITE" id="PS50928"/>
    </source>
</evidence>
<proteinExistence type="inferred from homology"/>
<keyword evidence="2 6" id="KW-0813">Transport</keyword>
<dbReference type="GO" id="GO:0055085">
    <property type="term" value="P:transmembrane transport"/>
    <property type="evidence" value="ECO:0007669"/>
    <property type="project" value="InterPro"/>
</dbReference>
<evidence type="ECO:0000256" key="5">
    <source>
        <dbReference type="ARBA" id="ARBA00023136"/>
    </source>
</evidence>
<keyword evidence="9" id="KW-1185">Reference proteome</keyword>
<keyword evidence="4 6" id="KW-1133">Transmembrane helix</keyword>
<dbReference type="PANTHER" id="PTHR43839:SF3">
    <property type="entry name" value="OLIGOPEPTIDE ABC TRANSPORTER, PERMEASE PROTEIN"/>
    <property type="match status" value="1"/>
</dbReference>
<evidence type="ECO:0000313" key="9">
    <source>
        <dbReference type="Proteomes" id="UP000018896"/>
    </source>
</evidence>
<dbReference type="Proteomes" id="UP000018896">
    <property type="component" value="Unassembled WGS sequence"/>
</dbReference>
<feature type="transmembrane region" description="Helical" evidence="6">
    <location>
        <begin position="78"/>
        <end position="100"/>
    </location>
</feature>
<feature type="transmembrane region" description="Helical" evidence="6">
    <location>
        <begin position="188"/>
        <end position="206"/>
    </location>
</feature>
<organism evidence="8 9">
    <name type="scientific">Halalkalibacter akibai (strain ATCC 43226 / DSM 21942 / CIP 109018 / JCM 9157 / 1139)</name>
    <name type="common">Bacillus akibai</name>
    <dbReference type="NCBI Taxonomy" id="1236973"/>
    <lineage>
        <taxon>Bacteria</taxon>
        <taxon>Bacillati</taxon>
        <taxon>Bacillota</taxon>
        <taxon>Bacilli</taxon>
        <taxon>Bacillales</taxon>
        <taxon>Bacillaceae</taxon>
        <taxon>Halalkalibacter</taxon>
    </lineage>
</organism>
<gene>
    <name evidence="8" type="ORF">JCM9157_597</name>
</gene>
<keyword evidence="3 6" id="KW-0812">Transmembrane</keyword>
<feature type="transmembrane region" description="Helical" evidence="6">
    <location>
        <begin position="112"/>
        <end position="135"/>
    </location>
</feature>
<dbReference type="GO" id="GO:0005886">
    <property type="term" value="C:plasma membrane"/>
    <property type="evidence" value="ECO:0007669"/>
    <property type="project" value="UniProtKB-SubCell"/>
</dbReference>
<feature type="transmembrane region" description="Helical" evidence="6">
    <location>
        <begin position="261"/>
        <end position="281"/>
    </location>
</feature>
<evidence type="ECO:0000256" key="6">
    <source>
        <dbReference type="RuleBase" id="RU363032"/>
    </source>
</evidence>
<sequence length="297" mass="33880">MNNKSLWIAVVLLLFFLFLSFVEFIPGVDLEINEQTIIIDGREIERAPFAPSSSYWFGSDREGRDLFTMIIKGTRDTILIILAITTLRYVIAIPLAFLAVKKTGFFHGLLHSWNLLFSALPTIFSAILLMTFPFVTLADQRWLAVIVILACVEVGRVGYFFQQQAFDLGQELFVQAGRSIGHKPIGMLIHYYLPNLFPTIVTQFFLDMGRTALLIGQLGIFSVFITHSWIQLSSGYGEFVNTSFNWPSLLGTVREDFRHHFWIPFFPALALTILMITFQLFSEGLRKHFASKYNQAS</sequence>
<dbReference type="InterPro" id="IPR000515">
    <property type="entry name" value="MetI-like"/>
</dbReference>
<dbReference type="RefSeq" id="WP_035661901.1">
    <property type="nucleotide sequence ID" value="NZ_BAUV01000003.1"/>
</dbReference>
<protein>
    <submittedName>
        <fullName evidence="8">ABC peptide transporter</fullName>
    </submittedName>
</protein>
<comment type="similarity">
    <text evidence="6">Belongs to the binding-protein-dependent transport system permease family.</text>
</comment>
<comment type="subcellular location">
    <subcellularLocation>
        <location evidence="6">Cell membrane</location>
        <topology evidence="6">Multi-pass membrane protein</topology>
    </subcellularLocation>
    <subcellularLocation>
        <location evidence="1">Membrane</location>
        <topology evidence="1">Multi-pass membrane protein</topology>
    </subcellularLocation>
</comment>
<evidence type="ECO:0000256" key="1">
    <source>
        <dbReference type="ARBA" id="ARBA00004141"/>
    </source>
</evidence>
<feature type="transmembrane region" description="Helical" evidence="6">
    <location>
        <begin position="213"/>
        <end position="230"/>
    </location>
</feature>
<feature type="domain" description="ABC transmembrane type-1" evidence="7">
    <location>
        <begin position="74"/>
        <end position="282"/>
    </location>
</feature>
<dbReference type="EMBL" id="BAUV01000003">
    <property type="protein sequence ID" value="GAE33583.1"/>
    <property type="molecule type" value="Genomic_DNA"/>
</dbReference>
<dbReference type="PANTHER" id="PTHR43839">
    <property type="entry name" value="OPPC IN A BINDING PROTEIN-DEPENDENT TRANSPORT SYSTEM"/>
    <property type="match status" value="1"/>
</dbReference>
<evidence type="ECO:0000256" key="3">
    <source>
        <dbReference type="ARBA" id="ARBA00022692"/>
    </source>
</evidence>
<accession>W4QPJ6</accession>
<dbReference type="SUPFAM" id="SSF161098">
    <property type="entry name" value="MetI-like"/>
    <property type="match status" value="1"/>
</dbReference>
<dbReference type="PROSITE" id="PS50928">
    <property type="entry name" value="ABC_TM1"/>
    <property type="match status" value="1"/>
</dbReference>
<evidence type="ECO:0000256" key="4">
    <source>
        <dbReference type="ARBA" id="ARBA00022989"/>
    </source>
</evidence>
<dbReference type="Gene3D" id="1.10.3720.10">
    <property type="entry name" value="MetI-like"/>
    <property type="match status" value="1"/>
</dbReference>
<evidence type="ECO:0000313" key="8">
    <source>
        <dbReference type="EMBL" id="GAE33583.1"/>
    </source>
</evidence>
<feature type="transmembrane region" description="Helical" evidence="6">
    <location>
        <begin position="6"/>
        <end position="25"/>
    </location>
</feature>
<feature type="transmembrane region" description="Helical" evidence="6">
    <location>
        <begin position="142"/>
        <end position="161"/>
    </location>
</feature>
<keyword evidence="5 6" id="KW-0472">Membrane</keyword>
<comment type="caution">
    <text evidence="8">The sequence shown here is derived from an EMBL/GenBank/DDBJ whole genome shotgun (WGS) entry which is preliminary data.</text>
</comment>
<dbReference type="STRING" id="1236973.JCM9157_597"/>
<evidence type="ECO:0000256" key="2">
    <source>
        <dbReference type="ARBA" id="ARBA00022448"/>
    </source>
</evidence>
<dbReference type="InterPro" id="IPR035906">
    <property type="entry name" value="MetI-like_sf"/>
</dbReference>
<dbReference type="eggNOG" id="COG1173">
    <property type="taxonomic scope" value="Bacteria"/>
</dbReference>
<dbReference type="AlphaFoldDB" id="W4QPJ6"/>
<reference evidence="8 9" key="1">
    <citation type="journal article" date="2014" name="Genome Announc.">
        <title>Draft Genome Sequences of Three Alkaliphilic Bacillus Strains, Bacillus wakoensis JCM 9140T, Bacillus akibai JCM 9157T, and Bacillus hemicellulosilyticus JCM 9152T.</title>
        <authorList>
            <person name="Yuki M."/>
            <person name="Oshima K."/>
            <person name="Suda W."/>
            <person name="Oshida Y."/>
            <person name="Kitamura K."/>
            <person name="Iida T."/>
            <person name="Hattori M."/>
            <person name="Ohkuma M."/>
        </authorList>
    </citation>
    <scope>NUCLEOTIDE SEQUENCE [LARGE SCALE GENOMIC DNA]</scope>
    <source>
        <strain evidence="8 9">JCM 9157</strain>
    </source>
</reference>
<dbReference type="OrthoDB" id="2376472at2"/>
<name>W4QPJ6_HALA3</name>
<dbReference type="CDD" id="cd06261">
    <property type="entry name" value="TM_PBP2"/>
    <property type="match status" value="1"/>
</dbReference>
<dbReference type="Pfam" id="PF00528">
    <property type="entry name" value="BPD_transp_1"/>
    <property type="match status" value="1"/>
</dbReference>